<dbReference type="AlphaFoldDB" id="A0A0C3EUS5"/>
<reference evidence="1 2" key="1">
    <citation type="submission" date="2014-04" db="EMBL/GenBank/DDBJ databases">
        <authorList>
            <consortium name="DOE Joint Genome Institute"/>
            <person name="Kuo A."/>
            <person name="Tarkka M."/>
            <person name="Buscot F."/>
            <person name="Kohler A."/>
            <person name="Nagy L.G."/>
            <person name="Floudas D."/>
            <person name="Copeland A."/>
            <person name="Barry K.W."/>
            <person name="Cichocki N."/>
            <person name="Veneault-Fourrey C."/>
            <person name="LaButti K."/>
            <person name="Lindquist E.A."/>
            <person name="Lipzen A."/>
            <person name="Lundell T."/>
            <person name="Morin E."/>
            <person name="Murat C."/>
            <person name="Sun H."/>
            <person name="Tunlid A."/>
            <person name="Henrissat B."/>
            <person name="Grigoriev I.V."/>
            <person name="Hibbett D.S."/>
            <person name="Martin F."/>
            <person name="Nordberg H.P."/>
            <person name="Cantor M.N."/>
            <person name="Hua S.X."/>
        </authorList>
    </citation>
    <scope>NUCLEOTIDE SEQUENCE [LARGE SCALE GENOMIC DNA]</scope>
    <source>
        <strain evidence="1 2">F 1598</strain>
    </source>
</reference>
<dbReference type="OrthoDB" id="5220752at2759"/>
<name>A0A0C3EUS5_PILCF</name>
<evidence type="ECO:0000313" key="2">
    <source>
        <dbReference type="Proteomes" id="UP000054166"/>
    </source>
</evidence>
<dbReference type="HOGENOM" id="CLU_1220222_0_0_1"/>
<sequence length="198" mass="21145">MGQGVSQNVYLANASGQDNYAMAALSSEWALIDFITEGALSVLLVGVEDIVAVAADVAELPSALNSLSDLFGYLKVAVQFLSKTSTTDRHVITAAQSLVNAFKNTSNQIAFNAYKNIESEDFFNMYLTPSGIAGMAGAKTISMMVVSGDGKQLAMWDTGSDDSWITTSQQTIVRSKYGSIWQQDPGSGTEEWSDLLSA</sequence>
<gene>
    <name evidence="1" type="ORF">PILCRDRAFT_752647</name>
</gene>
<reference evidence="2" key="2">
    <citation type="submission" date="2015-01" db="EMBL/GenBank/DDBJ databases">
        <title>Evolutionary Origins and Diversification of the Mycorrhizal Mutualists.</title>
        <authorList>
            <consortium name="DOE Joint Genome Institute"/>
            <consortium name="Mycorrhizal Genomics Consortium"/>
            <person name="Kohler A."/>
            <person name="Kuo A."/>
            <person name="Nagy L.G."/>
            <person name="Floudas D."/>
            <person name="Copeland A."/>
            <person name="Barry K.W."/>
            <person name="Cichocki N."/>
            <person name="Veneault-Fourrey C."/>
            <person name="LaButti K."/>
            <person name="Lindquist E.A."/>
            <person name="Lipzen A."/>
            <person name="Lundell T."/>
            <person name="Morin E."/>
            <person name="Murat C."/>
            <person name="Riley R."/>
            <person name="Ohm R."/>
            <person name="Sun H."/>
            <person name="Tunlid A."/>
            <person name="Henrissat B."/>
            <person name="Grigoriev I.V."/>
            <person name="Hibbett D.S."/>
            <person name="Martin F."/>
        </authorList>
    </citation>
    <scope>NUCLEOTIDE SEQUENCE [LARGE SCALE GENOMIC DNA]</scope>
    <source>
        <strain evidence="2">F 1598</strain>
    </source>
</reference>
<dbReference type="Proteomes" id="UP000054166">
    <property type="component" value="Unassembled WGS sequence"/>
</dbReference>
<protein>
    <submittedName>
        <fullName evidence="1">Uncharacterized protein</fullName>
    </submittedName>
</protein>
<evidence type="ECO:0000313" key="1">
    <source>
        <dbReference type="EMBL" id="KIM71561.1"/>
    </source>
</evidence>
<organism evidence="1 2">
    <name type="scientific">Piloderma croceum (strain F 1598)</name>
    <dbReference type="NCBI Taxonomy" id="765440"/>
    <lineage>
        <taxon>Eukaryota</taxon>
        <taxon>Fungi</taxon>
        <taxon>Dikarya</taxon>
        <taxon>Basidiomycota</taxon>
        <taxon>Agaricomycotina</taxon>
        <taxon>Agaricomycetes</taxon>
        <taxon>Agaricomycetidae</taxon>
        <taxon>Atheliales</taxon>
        <taxon>Atheliaceae</taxon>
        <taxon>Piloderma</taxon>
    </lineage>
</organism>
<dbReference type="InParanoid" id="A0A0C3EUS5"/>
<keyword evidence="2" id="KW-1185">Reference proteome</keyword>
<dbReference type="EMBL" id="KN833274">
    <property type="protein sequence ID" value="KIM71561.1"/>
    <property type="molecule type" value="Genomic_DNA"/>
</dbReference>
<accession>A0A0C3EUS5</accession>
<proteinExistence type="predicted"/>